<dbReference type="RefSeq" id="WP_179909232.1">
    <property type="nucleotide sequence ID" value="NZ_CP058910.1"/>
</dbReference>
<name>A0A7D5P6X6_9EURY</name>
<reference evidence="2 3" key="1">
    <citation type="submission" date="2020-07" db="EMBL/GenBank/DDBJ databases">
        <title>Halosimplex pelagicum sp. nov. and Halosimplex rubrum sp. nov., isolated from salted brown alga Laminaria, and emended description of the genus Halosimplex.</title>
        <authorList>
            <person name="Cui H."/>
        </authorList>
    </citation>
    <scope>NUCLEOTIDE SEQUENCE [LARGE SCALE GENOMIC DNA]</scope>
    <source>
        <strain evidence="2 3">R27</strain>
    </source>
</reference>
<feature type="transmembrane region" description="Helical" evidence="1">
    <location>
        <begin position="48"/>
        <end position="68"/>
    </location>
</feature>
<dbReference type="KEGG" id="hrr:HZS55_19610"/>
<dbReference type="Proteomes" id="UP000509667">
    <property type="component" value="Chromosome"/>
</dbReference>
<evidence type="ECO:0000256" key="1">
    <source>
        <dbReference type="SAM" id="Phobius"/>
    </source>
</evidence>
<gene>
    <name evidence="2" type="ORF">HZS55_19610</name>
</gene>
<evidence type="ECO:0000313" key="2">
    <source>
        <dbReference type="EMBL" id="QLH79365.1"/>
    </source>
</evidence>
<evidence type="ECO:0000313" key="3">
    <source>
        <dbReference type="Proteomes" id="UP000509667"/>
    </source>
</evidence>
<sequence length="90" mass="9707">MRRTRPPVASAGLPTQYSLARTLLVSLAMSLSVAVGALVVMYPGVTALAVALAAVSWALTAVIVRVRLRRRPVTRVLMVRVPFTDIHVEV</sequence>
<feature type="transmembrane region" description="Helical" evidence="1">
    <location>
        <begin position="21"/>
        <end position="42"/>
    </location>
</feature>
<organism evidence="2 3">
    <name type="scientific">Halosimplex rubrum</name>
    <dbReference type="NCBI Taxonomy" id="869889"/>
    <lineage>
        <taxon>Archaea</taxon>
        <taxon>Methanobacteriati</taxon>
        <taxon>Methanobacteriota</taxon>
        <taxon>Stenosarchaea group</taxon>
        <taxon>Halobacteria</taxon>
        <taxon>Halobacteriales</taxon>
        <taxon>Haloarculaceae</taxon>
        <taxon>Halosimplex</taxon>
    </lineage>
</organism>
<dbReference type="GeneID" id="56080119"/>
<dbReference type="AlphaFoldDB" id="A0A7D5P6X6"/>
<keyword evidence="3" id="KW-1185">Reference proteome</keyword>
<keyword evidence="1" id="KW-1133">Transmembrane helix</keyword>
<protein>
    <submittedName>
        <fullName evidence="2">Uncharacterized protein</fullName>
    </submittedName>
</protein>
<dbReference type="EMBL" id="CP058910">
    <property type="protein sequence ID" value="QLH79365.1"/>
    <property type="molecule type" value="Genomic_DNA"/>
</dbReference>
<proteinExistence type="predicted"/>
<accession>A0A7D5P6X6</accession>
<keyword evidence="1" id="KW-0812">Transmembrane</keyword>
<keyword evidence="1" id="KW-0472">Membrane</keyword>